<protein>
    <submittedName>
        <fullName evidence="1">Uncharacterized protein</fullName>
    </submittedName>
</protein>
<organism evidence="1 2">
    <name type="scientific">Erythroxylum novogranatense</name>
    <dbReference type="NCBI Taxonomy" id="1862640"/>
    <lineage>
        <taxon>Eukaryota</taxon>
        <taxon>Viridiplantae</taxon>
        <taxon>Streptophyta</taxon>
        <taxon>Embryophyta</taxon>
        <taxon>Tracheophyta</taxon>
        <taxon>Spermatophyta</taxon>
        <taxon>Magnoliopsida</taxon>
        <taxon>eudicotyledons</taxon>
        <taxon>Gunneridae</taxon>
        <taxon>Pentapetalae</taxon>
        <taxon>rosids</taxon>
        <taxon>fabids</taxon>
        <taxon>Malpighiales</taxon>
        <taxon>Erythroxylaceae</taxon>
        <taxon>Erythroxylum</taxon>
    </lineage>
</organism>
<dbReference type="EMBL" id="JAIWQS010000011">
    <property type="protein sequence ID" value="KAJ8749914.1"/>
    <property type="molecule type" value="Genomic_DNA"/>
</dbReference>
<dbReference type="AlphaFoldDB" id="A0AAV8SCZ6"/>
<keyword evidence="2" id="KW-1185">Reference proteome</keyword>
<reference evidence="1 2" key="1">
    <citation type="submission" date="2021-09" db="EMBL/GenBank/DDBJ databases">
        <title>Genomic insights and catalytic innovation underlie evolution of tropane alkaloids biosynthesis.</title>
        <authorList>
            <person name="Wang Y.-J."/>
            <person name="Tian T."/>
            <person name="Huang J.-P."/>
            <person name="Huang S.-X."/>
        </authorList>
    </citation>
    <scope>NUCLEOTIDE SEQUENCE [LARGE SCALE GENOMIC DNA]</scope>
    <source>
        <strain evidence="1">KIB-2018</strain>
        <tissue evidence="1">Leaf</tissue>
    </source>
</reference>
<name>A0AAV8SCZ6_9ROSI</name>
<evidence type="ECO:0000313" key="1">
    <source>
        <dbReference type="EMBL" id="KAJ8749914.1"/>
    </source>
</evidence>
<proteinExistence type="predicted"/>
<gene>
    <name evidence="1" type="ORF">K2173_013829</name>
</gene>
<evidence type="ECO:0000313" key="2">
    <source>
        <dbReference type="Proteomes" id="UP001159364"/>
    </source>
</evidence>
<dbReference type="Proteomes" id="UP001159364">
    <property type="component" value="Linkage Group LG11"/>
</dbReference>
<accession>A0AAV8SCZ6</accession>
<comment type="caution">
    <text evidence="1">The sequence shown here is derived from an EMBL/GenBank/DDBJ whole genome shotgun (WGS) entry which is preliminary data.</text>
</comment>
<sequence>MTRKKTTSMRIVATVCSSTVTISSNDSQAHLVGTGTVNVIGSLNNAEDKSMPTQVNLSLPVVMDAYETSNTTNLTMNGGAGDIASMREQVNQWMKLIQPTMHNTINQRVSWAE</sequence>